<evidence type="ECO:0008006" key="4">
    <source>
        <dbReference type="Google" id="ProtNLM"/>
    </source>
</evidence>
<name>A0ABX3CGC7_9NEIS</name>
<feature type="transmembrane region" description="Helical" evidence="1">
    <location>
        <begin position="71"/>
        <end position="92"/>
    </location>
</feature>
<evidence type="ECO:0000256" key="1">
    <source>
        <dbReference type="SAM" id="Phobius"/>
    </source>
</evidence>
<sequence length="138" mass="15322">MSESITLSLHDRLINWIISIFNDVLNSATAMPGTVVASSAFGGLCLWGYYIHKFYKSFDKDLISKDHFLAIFLMIFGLLFLPLIGIIIAGIYGINNTIAAWQVGLTTPVIISSTYISLTRNSNLGKYQQNFIPEQPDA</sequence>
<gene>
    <name evidence="2" type="ORF">BI344_02365</name>
</gene>
<dbReference type="Proteomes" id="UP000180280">
    <property type="component" value="Unassembled WGS sequence"/>
</dbReference>
<dbReference type="EMBL" id="MKCT01000001">
    <property type="protein sequence ID" value="OHX21393.1"/>
    <property type="molecule type" value="Genomic_DNA"/>
</dbReference>
<evidence type="ECO:0000313" key="3">
    <source>
        <dbReference type="Proteomes" id="UP000180280"/>
    </source>
</evidence>
<proteinExistence type="predicted"/>
<reference evidence="2 3" key="1">
    <citation type="submission" date="2016-09" db="EMBL/GenBank/DDBJ databases">
        <title>Chromobacterium muskegensis sp. nov., an insecticidal bacterium isolated from Sphagnum bogs.</title>
        <authorList>
            <person name="Sparks M.E."/>
            <person name="Blackburn M.B."/>
            <person name="Gundersen-Rindal D.E."/>
            <person name="Mitchell A."/>
            <person name="Farrar R."/>
            <person name="Kuhar D."/>
        </authorList>
    </citation>
    <scope>NUCLEOTIDE SEQUENCE [LARGE SCALE GENOMIC DNA]</scope>
    <source>
        <strain evidence="2 3">14B-1</strain>
    </source>
</reference>
<feature type="transmembrane region" description="Helical" evidence="1">
    <location>
        <begin position="30"/>
        <end position="50"/>
    </location>
</feature>
<comment type="caution">
    <text evidence="2">The sequence shown here is derived from an EMBL/GenBank/DDBJ whole genome shotgun (WGS) entry which is preliminary data.</text>
</comment>
<evidence type="ECO:0000313" key="2">
    <source>
        <dbReference type="EMBL" id="OHX21393.1"/>
    </source>
</evidence>
<organism evidence="2 3">
    <name type="scientific">Chromobacterium sphagni</name>
    <dbReference type="NCBI Taxonomy" id="1903179"/>
    <lineage>
        <taxon>Bacteria</taxon>
        <taxon>Pseudomonadati</taxon>
        <taxon>Pseudomonadota</taxon>
        <taxon>Betaproteobacteria</taxon>
        <taxon>Neisseriales</taxon>
        <taxon>Chromobacteriaceae</taxon>
        <taxon>Chromobacterium</taxon>
    </lineage>
</organism>
<keyword evidence="1" id="KW-0812">Transmembrane</keyword>
<dbReference type="RefSeq" id="WP_071111350.1">
    <property type="nucleotide sequence ID" value="NZ_MKCT01000001.1"/>
</dbReference>
<accession>A0ABX3CGC7</accession>
<keyword evidence="1" id="KW-0472">Membrane</keyword>
<keyword evidence="1" id="KW-1133">Transmembrane helix</keyword>
<keyword evidence="3" id="KW-1185">Reference proteome</keyword>
<protein>
    <recommendedName>
        <fullName evidence="4">Transmembrane protein</fullName>
    </recommendedName>
</protein>
<feature type="transmembrane region" description="Helical" evidence="1">
    <location>
        <begin position="98"/>
        <end position="118"/>
    </location>
</feature>